<keyword evidence="3" id="KW-1003">Cell membrane</keyword>
<feature type="transmembrane region" description="Helical" evidence="8">
    <location>
        <begin position="46"/>
        <end position="65"/>
    </location>
</feature>
<name>A0A3M8AUR0_9BACL</name>
<evidence type="ECO:0000256" key="7">
    <source>
        <dbReference type="SAM" id="MobiDB-lite"/>
    </source>
</evidence>
<feature type="transmembrane region" description="Helical" evidence="8">
    <location>
        <begin position="230"/>
        <end position="249"/>
    </location>
</feature>
<dbReference type="InterPro" id="IPR020846">
    <property type="entry name" value="MFS_dom"/>
</dbReference>
<feature type="domain" description="Major facilitator superfamily (MFS) profile" evidence="9">
    <location>
        <begin position="12"/>
        <end position="522"/>
    </location>
</feature>
<dbReference type="EMBL" id="BJOD01000016">
    <property type="protein sequence ID" value="GED25790.1"/>
    <property type="molecule type" value="Genomic_DNA"/>
</dbReference>
<evidence type="ECO:0000313" key="11">
    <source>
        <dbReference type="EMBL" id="RNB54926.1"/>
    </source>
</evidence>
<feature type="transmembrane region" description="Helical" evidence="8">
    <location>
        <begin position="163"/>
        <end position="186"/>
    </location>
</feature>
<evidence type="ECO:0000313" key="12">
    <source>
        <dbReference type="Proteomes" id="UP000276178"/>
    </source>
</evidence>
<feature type="transmembrane region" description="Helical" evidence="8">
    <location>
        <begin position="77"/>
        <end position="96"/>
    </location>
</feature>
<evidence type="ECO:0000259" key="9">
    <source>
        <dbReference type="PROSITE" id="PS50850"/>
    </source>
</evidence>
<dbReference type="NCBIfam" id="TIGR00711">
    <property type="entry name" value="efflux_EmrB"/>
    <property type="match status" value="1"/>
</dbReference>
<dbReference type="InterPro" id="IPR005829">
    <property type="entry name" value="Sugar_transporter_CS"/>
</dbReference>
<dbReference type="PANTHER" id="PTHR23501:SF197">
    <property type="entry name" value="COMD"/>
    <property type="match status" value="1"/>
</dbReference>
<evidence type="ECO:0000256" key="5">
    <source>
        <dbReference type="ARBA" id="ARBA00022989"/>
    </source>
</evidence>
<dbReference type="PRINTS" id="PR01036">
    <property type="entry name" value="TCRTETB"/>
</dbReference>
<evidence type="ECO:0000256" key="6">
    <source>
        <dbReference type="ARBA" id="ARBA00023136"/>
    </source>
</evidence>
<dbReference type="PROSITE" id="PS50850">
    <property type="entry name" value="MFS"/>
    <property type="match status" value="1"/>
</dbReference>
<feature type="transmembrane region" description="Helical" evidence="8">
    <location>
        <begin position="335"/>
        <end position="353"/>
    </location>
</feature>
<keyword evidence="13" id="KW-1185">Reference proteome</keyword>
<sequence length="555" mass="59602">MNGLTEKKKVTIMIAIITAMFFSAINQTIIGVAMPRIIAKLGGMDYYSWAITIYLLTSTVASVLVGKLSDIYGRKPFILAGIGLFSIGALLSGFSATIFQLIAYRAIQGAGAGIIMSTAFTAMGDLYEPRERAKWTGVMSAVFGVSSVAGPLLGGYIVDHLDWHWVFWIFLPIGLIAFTLILLHFPQVEKRQGESVDYFGSLFLTTTIVPMLLAFSWAGEGLHKYAWGSWQILGLLAVTVVSLLVFLWVETRVKTPVLPLGLFKNSIFTVSNLVGFFLNAGMMGAIIYVPFFVQGVKGISPTMAGYVAMPMSIAMLVTSALAGQLMTKTGKYKKMAISGLLVMTLGMVLMYFMVPTTPIYLLVLYMIVLGLGMGIAMPVFSLTVQNAVAPQELGVATATSQLFRNLGGTIGIAVMGSVMSASMSAKMNQLSATMSQGAASMPADPALAEKLSLFTNPQNLLDQPKIEAALHSLPPESQTVFAHMLDTIREAMSYGITTTFLTGAIVAGFAVVIALFLKEIPLRSQNTPEQKKSSENEKRATSTAEWDGAQAAGKA</sequence>
<dbReference type="GeneID" id="82813486"/>
<gene>
    <name evidence="10" type="ORF">BAG01nite_18920</name>
    <name evidence="11" type="ORF">EB820_12635</name>
</gene>
<feature type="transmembrane region" description="Helical" evidence="8">
    <location>
        <begin position="270"/>
        <end position="291"/>
    </location>
</feature>
<dbReference type="FunFam" id="1.20.1720.10:FF:000004">
    <property type="entry name" value="EmrB/QacA family drug resistance transporter"/>
    <property type="match status" value="1"/>
</dbReference>
<feature type="transmembrane region" description="Helical" evidence="8">
    <location>
        <begin position="198"/>
        <end position="218"/>
    </location>
</feature>
<keyword evidence="6 8" id="KW-0472">Membrane</keyword>
<keyword evidence="4 8" id="KW-0812">Transmembrane</keyword>
<dbReference type="AlphaFoldDB" id="A0A3M8AUR0"/>
<dbReference type="PROSITE" id="PS00216">
    <property type="entry name" value="SUGAR_TRANSPORT_1"/>
    <property type="match status" value="1"/>
</dbReference>
<evidence type="ECO:0000256" key="3">
    <source>
        <dbReference type="ARBA" id="ARBA00022475"/>
    </source>
</evidence>
<evidence type="ECO:0000256" key="4">
    <source>
        <dbReference type="ARBA" id="ARBA00022692"/>
    </source>
</evidence>
<dbReference type="EMBL" id="RHHN01000037">
    <property type="protein sequence ID" value="RNB54926.1"/>
    <property type="molecule type" value="Genomic_DNA"/>
</dbReference>
<dbReference type="InterPro" id="IPR036259">
    <property type="entry name" value="MFS_trans_sf"/>
</dbReference>
<dbReference type="Pfam" id="PF07690">
    <property type="entry name" value="MFS_1"/>
    <property type="match status" value="1"/>
</dbReference>
<dbReference type="InterPro" id="IPR004638">
    <property type="entry name" value="EmrB-like"/>
</dbReference>
<protein>
    <submittedName>
        <fullName evidence="10 11">MFS transporter</fullName>
    </submittedName>
</protein>
<dbReference type="CDD" id="cd17502">
    <property type="entry name" value="MFS_Azr1_MDR_like"/>
    <property type="match status" value="1"/>
</dbReference>
<dbReference type="Proteomes" id="UP000317180">
    <property type="component" value="Unassembled WGS sequence"/>
</dbReference>
<feature type="region of interest" description="Disordered" evidence="7">
    <location>
        <begin position="524"/>
        <end position="555"/>
    </location>
</feature>
<evidence type="ECO:0000256" key="8">
    <source>
        <dbReference type="SAM" id="Phobius"/>
    </source>
</evidence>
<feature type="compositionally biased region" description="Basic and acidic residues" evidence="7">
    <location>
        <begin position="529"/>
        <end position="540"/>
    </location>
</feature>
<reference evidence="10 13" key="2">
    <citation type="submission" date="2019-06" db="EMBL/GenBank/DDBJ databases">
        <title>Whole genome shotgun sequence of Brevibacillus agri NBRC 15538.</title>
        <authorList>
            <person name="Hosoyama A."/>
            <person name="Uohara A."/>
            <person name="Ohji S."/>
            <person name="Ichikawa N."/>
        </authorList>
    </citation>
    <scope>NUCLEOTIDE SEQUENCE [LARGE SCALE GENOMIC DNA]</scope>
    <source>
        <strain evidence="10 13">NBRC 15538</strain>
    </source>
</reference>
<comment type="caution">
    <text evidence="11">The sequence shown here is derived from an EMBL/GenBank/DDBJ whole genome shotgun (WGS) entry which is preliminary data.</text>
</comment>
<feature type="transmembrane region" description="Helical" evidence="8">
    <location>
        <begin position="359"/>
        <end position="384"/>
    </location>
</feature>
<comment type="subcellular location">
    <subcellularLocation>
        <location evidence="1">Cell membrane</location>
        <topology evidence="1">Multi-pass membrane protein</topology>
    </subcellularLocation>
</comment>
<feature type="transmembrane region" description="Helical" evidence="8">
    <location>
        <begin position="102"/>
        <end position="123"/>
    </location>
</feature>
<feature type="transmembrane region" description="Helical" evidence="8">
    <location>
        <begin position="494"/>
        <end position="517"/>
    </location>
</feature>
<dbReference type="GO" id="GO:0022857">
    <property type="term" value="F:transmembrane transporter activity"/>
    <property type="evidence" value="ECO:0007669"/>
    <property type="project" value="InterPro"/>
</dbReference>
<evidence type="ECO:0000313" key="10">
    <source>
        <dbReference type="EMBL" id="GED25790.1"/>
    </source>
</evidence>
<evidence type="ECO:0000313" key="13">
    <source>
        <dbReference type="Proteomes" id="UP000317180"/>
    </source>
</evidence>
<proteinExistence type="predicted"/>
<evidence type="ECO:0000256" key="2">
    <source>
        <dbReference type="ARBA" id="ARBA00022448"/>
    </source>
</evidence>
<dbReference type="RefSeq" id="WP_026558195.1">
    <property type="nucleotide sequence ID" value="NZ_BJOD01000016.1"/>
</dbReference>
<organism evidence="11 12">
    <name type="scientific">Brevibacillus agri</name>
    <dbReference type="NCBI Taxonomy" id="51101"/>
    <lineage>
        <taxon>Bacteria</taxon>
        <taxon>Bacillati</taxon>
        <taxon>Bacillota</taxon>
        <taxon>Bacilli</taxon>
        <taxon>Bacillales</taxon>
        <taxon>Paenibacillaceae</taxon>
        <taxon>Brevibacillus</taxon>
    </lineage>
</organism>
<reference evidence="11 12" key="1">
    <citation type="submission" date="2018-10" db="EMBL/GenBank/DDBJ databases">
        <title>Phylogenomics of Brevibacillus.</title>
        <authorList>
            <person name="Dunlap C."/>
        </authorList>
    </citation>
    <scope>NUCLEOTIDE SEQUENCE [LARGE SCALE GENOMIC DNA]</scope>
    <source>
        <strain evidence="11 12">NRRL NRS 1219</strain>
    </source>
</reference>
<dbReference type="GO" id="GO:0005886">
    <property type="term" value="C:plasma membrane"/>
    <property type="evidence" value="ECO:0007669"/>
    <property type="project" value="UniProtKB-SubCell"/>
</dbReference>
<evidence type="ECO:0000256" key="1">
    <source>
        <dbReference type="ARBA" id="ARBA00004651"/>
    </source>
</evidence>
<keyword evidence="2" id="KW-0813">Transport</keyword>
<feature type="transmembrane region" description="Helical" evidence="8">
    <location>
        <begin position="12"/>
        <end position="34"/>
    </location>
</feature>
<feature type="transmembrane region" description="Helical" evidence="8">
    <location>
        <begin position="135"/>
        <end position="157"/>
    </location>
</feature>
<feature type="transmembrane region" description="Helical" evidence="8">
    <location>
        <begin position="405"/>
        <end position="425"/>
    </location>
</feature>
<keyword evidence="5 8" id="KW-1133">Transmembrane helix</keyword>
<dbReference type="SUPFAM" id="SSF103473">
    <property type="entry name" value="MFS general substrate transporter"/>
    <property type="match status" value="1"/>
</dbReference>
<dbReference type="InterPro" id="IPR011701">
    <property type="entry name" value="MFS"/>
</dbReference>
<dbReference type="Proteomes" id="UP000276178">
    <property type="component" value="Unassembled WGS sequence"/>
</dbReference>
<accession>A0A3M8AUR0</accession>
<dbReference type="Gene3D" id="1.20.1250.20">
    <property type="entry name" value="MFS general substrate transporter like domains"/>
    <property type="match status" value="1"/>
</dbReference>
<dbReference type="OrthoDB" id="9816041at2"/>
<feature type="transmembrane region" description="Helical" evidence="8">
    <location>
        <begin position="303"/>
        <end position="323"/>
    </location>
</feature>
<dbReference type="Gene3D" id="1.20.1720.10">
    <property type="entry name" value="Multidrug resistance protein D"/>
    <property type="match status" value="1"/>
</dbReference>
<dbReference type="PANTHER" id="PTHR23501">
    <property type="entry name" value="MAJOR FACILITATOR SUPERFAMILY"/>
    <property type="match status" value="1"/>
</dbReference>